<gene>
    <name evidence="7" type="ORF">FVEG_05345</name>
</gene>
<dbReference type="InterPro" id="IPR037151">
    <property type="entry name" value="AlkB-like_sf"/>
</dbReference>
<dbReference type="Gene3D" id="2.60.120.590">
    <property type="entry name" value="Alpha-ketoglutarate-dependent dioxygenase AlkB-like"/>
    <property type="match status" value="1"/>
</dbReference>
<organism evidence="7 8">
    <name type="scientific">Gibberella moniliformis (strain M3125 / FGSC 7600)</name>
    <name type="common">Maize ear and stalk rot fungus</name>
    <name type="synonym">Fusarium verticillioides</name>
    <dbReference type="NCBI Taxonomy" id="334819"/>
    <lineage>
        <taxon>Eukaryota</taxon>
        <taxon>Fungi</taxon>
        <taxon>Dikarya</taxon>
        <taxon>Ascomycota</taxon>
        <taxon>Pezizomycotina</taxon>
        <taxon>Sordariomycetes</taxon>
        <taxon>Hypocreomycetidae</taxon>
        <taxon>Hypocreales</taxon>
        <taxon>Nectriaceae</taxon>
        <taxon>Fusarium</taxon>
        <taxon>Fusarium fujikuroi species complex</taxon>
    </lineage>
</organism>
<evidence type="ECO:0000256" key="2">
    <source>
        <dbReference type="ARBA" id="ARBA00022723"/>
    </source>
</evidence>
<sequence length="252" mass="28238">MDSSSSALLPSSLQHARINTLPETAYYIPNFITEQEEQNILDKISSAPKPRWKQLTKRRLQTWPSDLANNKLLEAPLPLWLQDPVISRLLSMPSHDSSSANIFERSPHKKPNHVLINEYPPGIGIMPHKLSDGAAYWPVVATVSLGASLCLNLHRSKEDGALDPEPAWRILQEPRSLLITTSELYTDYLHGIADIEEDVDLSAETVANWDLLGSPGVYANGRNIRQTRTSLTYRDVLQVSKVANKLGIFLKR</sequence>
<dbReference type="GO" id="GO:0005634">
    <property type="term" value="C:nucleus"/>
    <property type="evidence" value="ECO:0007669"/>
    <property type="project" value="TreeGrafter"/>
</dbReference>
<dbReference type="SUPFAM" id="SSF51197">
    <property type="entry name" value="Clavaminate synthase-like"/>
    <property type="match status" value="1"/>
</dbReference>
<evidence type="ECO:0000256" key="5">
    <source>
        <dbReference type="ARBA" id="ARBA00023004"/>
    </source>
</evidence>
<evidence type="ECO:0000313" key="7">
    <source>
        <dbReference type="EMBL" id="EWG44199.1"/>
    </source>
</evidence>
<dbReference type="PANTHER" id="PTHR46030:SF1">
    <property type="entry name" value="ALPHA-KETOGLUTARATE-DEPENDENT DIOXYGENASE ALKB HOMOLOG 6"/>
    <property type="match status" value="1"/>
</dbReference>
<evidence type="ECO:0000256" key="1">
    <source>
        <dbReference type="ARBA" id="ARBA00007879"/>
    </source>
</evidence>
<evidence type="ECO:0000313" key="8">
    <source>
        <dbReference type="Proteomes" id="UP000009096"/>
    </source>
</evidence>
<dbReference type="Pfam" id="PF13532">
    <property type="entry name" value="2OG-FeII_Oxy_2"/>
    <property type="match status" value="1"/>
</dbReference>
<dbReference type="AlphaFoldDB" id="W7M9V0"/>
<comment type="similarity">
    <text evidence="1">Belongs to the alkB family.</text>
</comment>
<dbReference type="Proteomes" id="UP000009096">
    <property type="component" value="Chromosome 3"/>
</dbReference>
<dbReference type="InterPro" id="IPR027450">
    <property type="entry name" value="AlkB-like"/>
</dbReference>
<dbReference type="EMBL" id="DS022247">
    <property type="protein sequence ID" value="EWG44199.1"/>
    <property type="molecule type" value="Genomic_DNA"/>
</dbReference>
<dbReference type="PANTHER" id="PTHR46030">
    <property type="entry name" value="ALPHA-KETOGLUTARATE-DEPENDENT DIOXYGENASE ALKB HOMOLOG 6"/>
    <property type="match status" value="1"/>
</dbReference>
<evidence type="ECO:0000259" key="6">
    <source>
        <dbReference type="Pfam" id="PF13532"/>
    </source>
</evidence>
<evidence type="ECO:0000256" key="4">
    <source>
        <dbReference type="ARBA" id="ARBA00023002"/>
    </source>
</evidence>
<keyword evidence="8" id="KW-1185">Reference proteome</keyword>
<dbReference type="GO" id="GO:0051213">
    <property type="term" value="F:dioxygenase activity"/>
    <property type="evidence" value="ECO:0007669"/>
    <property type="project" value="UniProtKB-KW"/>
</dbReference>
<dbReference type="GeneID" id="30063350"/>
<dbReference type="GO" id="GO:0046872">
    <property type="term" value="F:metal ion binding"/>
    <property type="evidence" value="ECO:0007669"/>
    <property type="project" value="UniProtKB-KW"/>
</dbReference>
<dbReference type="VEuPathDB" id="FungiDB:FVEG_05345"/>
<keyword evidence="5" id="KW-0408">Iron</keyword>
<keyword evidence="4" id="KW-0560">Oxidoreductase</keyword>
<keyword evidence="2" id="KW-0479">Metal-binding</keyword>
<dbReference type="InterPro" id="IPR032862">
    <property type="entry name" value="ALKBH6"/>
</dbReference>
<dbReference type="eggNOG" id="KOG3200">
    <property type="taxonomic scope" value="Eukaryota"/>
</dbReference>
<accession>W7M9V0</accession>
<proteinExistence type="inferred from homology"/>
<evidence type="ECO:0000256" key="3">
    <source>
        <dbReference type="ARBA" id="ARBA00022964"/>
    </source>
</evidence>
<dbReference type="KEGG" id="fvr:FVEG_05345"/>
<protein>
    <submittedName>
        <fullName evidence="7">Alkylated DNA repair protein alkB like 6</fullName>
    </submittedName>
</protein>
<name>W7M9V0_GIBM7</name>
<reference evidence="7 8" key="1">
    <citation type="journal article" date="2010" name="Nature">
        <title>Comparative genomics reveals mobile pathogenicity chromosomes in Fusarium.</title>
        <authorList>
            <person name="Ma L.J."/>
            <person name="van der Does H.C."/>
            <person name="Borkovich K.A."/>
            <person name="Coleman J.J."/>
            <person name="Daboussi M.J."/>
            <person name="Di Pietro A."/>
            <person name="Dufresne M."/>
            <person name="Freitag M."/>
            <person name="Grabherr M."/>
            <person name="Henrissat B."/>
            <person name="Houterman P.M."/>
            <person name="Kang S."/>
            <person name="Shim W.B."/>
            <person name="Woloshuk C."/>
            <person name="Xie X."/>
            <person name="Xu J.R."/>
            <person name="Antoniw J."/>
            <person name="Baker S.E."/>
            <person name="Bluhm B.H."/>
            <person name="Breakspear A."/>
            <person name="Brown D.W."/>
            <person name="Butchko R.A."/>
            <person name="Chapman S."/>
            <person name="Coulson R."/>
            <person name="Coutinho P.M."/>
            <person name="Danchin E.G."/>
            <person name="Diener A."/>
            <person name="Gale L.R."/>
            <person name="Gardiner D.M."/>
            <person name="Goff S."/>
            <person name="Hammond-Kosack K.E."/>
            <person name="Hilburn K."/>
            <person name="Hua-Van A."/>
            <person name="Jonkers W."/>
            <person name="Kazan K."/>
            <person name="Kodira C.D."/>
            <person name="Koehrsen M."/>
            <person name="Kumar L."/>
            <person name="Lee Y.H."/>
            <person name="Li L."/>
            <person name="Manners J.M."/>
            <person name="Miranda-Saavedra D."/>
            <person name="Mukherjee M."/>
            <person name="Park G."/>
            <person name="Park J."/>
            <person name="Park S.Y."/>
            <person name="Proctor R.H."/>
            <person name="Regev A."/>
            <person name="Ruiz-Roldan M.C."/>
            <person name="Sain D."/>
            <person name="Sakthikumar S."/>
            <person name="Sykes S."/>
            <person name="Schwartz D.C."/>
            <person name="Turgeon B.G."/>
            <person name="Wapinski I."/>
            <person name="Yoder O."/>
            <person name="Young S."/>
            <person name="Zeng Q."/>
            <person name="Zhou S."/>
            <person name="Galagan J."/>
            <person name="Cuomo C.A."/>
            <person name="Kistler H.C."/>
            <person name="Rep M."/>
        </authorList>
    </citation>
    <scope>NUCLEOTIDE SEQUENCE [LARGE SCALE GENOMIC DNA]</scope>
    <source>
        <strain evidence="8">M3125 / FGSC 7600</strain>
    </source>
</reference>
<dbReference type="RefSeq" id="XP_018750390.1">
    <property type="nucleotide sequence ID" value="XM_018893532.1"/>
</dbReference>
<feature type="domain" description="Alpha-ketoglutarate-dependent dioxygenase AlkB-like" evidence="6">
    <location>
        <begin position="25"/>
        <end position="234"/>
    </location>
</feature>
<keyword evidence="3" id="KW-0223">Dioxygenase</keyword>
<dbReference type="STRING" id="334819.W7M9V0"/>